<dbReference type="AlphaFoldDB" id="A0A4Y2PSS2"/>
<comment type="caution">
    <text evidence="1">The sequence shown here is derived from an EMBL/GenBank/DDBJ whole genome shotgun (WGS) entry which is preliminary data.</text>
</comment>
<accession>A0A4Y2PSS2</accession>
<dbReference type="EMBL" id="BGPR01134636">
    <property type="protein sequence ID" value="GBN53903.1"/>
    <property type="molecule type" value="Genomic_DNA"/>
</dbReference>
<name>A0A4Y2PSS2_ARAVE</name>
<sequence length="89" mass="10243">MTYKTAYVIRPIEISLDGLIDGSNTAKRSGRSPDRRYISPLVSCRCNNAGGREDEQTFVHDATCLHRRCMKSSNQPLQRKETFIWPIRK</sequence>
<proteinExistence type="predicted"/>
<protein>
    <submittedName>
        <fullName evidence="1">Uncharacterized protein</fullName>
    </submittedName>
</protein>
<reference evidence="1 2" key="1">
    <citation type="journal article" date="2019" name="Sci. Rep.">
        <title>Orb-weaving spider Araneus ventricosus genome elucidates the spidroin gene catalogue.</title>
        <authorList>
            <person name="Kono N."/>
            <person name="Nakamura H."/>
            <person name="Ohtoshi R."/>
            <person name="Moran D.A.P."/>
            <person name="Shinohara A."/>
            <person name="Yoshida Y."/>
            <person name="Fujiwara M."/>
            <person name="Mori M."/>
            <person name="Tomita M."/>
            <person name="Arakawa K."/>
        </authorList>
    </citation>
    <scope>NUCLEOTIDE SEQUENCE [LARGE SCALE GENOMIC DNA]</scope>
</reference>
<evidence type="ECO:0000313" key="1">
    <source>
        <dbReference type="EMBL" id="GBN53903.1"/>
    </source>
</evidence>
<organism evidence="1 2">
    <name type="scientific">Araneus ventricosus</name>
    <name type="common">Orbweaver spider</name>
    <name type="synonym">Epeira ventricosa</name>
    <dbReference type="NCBI Taxonomy" id="182803"/>
    <lineage>
        <taxon>Eukaryota</taxon>
        <taxon>Metazoa</taxon>
        <taxon>Ecdysozoa</taxon>
        <taxon>Arthropoda</taxon>
        <taxon>Chelicerata</taxon>
        <taxon>Arachnida</taxon>
        <taxon>Araneae</taxon>
        <taxon>Araneomorphae</taxon>
        <taxon>Entelegynae</taxon>
        <taxon>Araneoidea</taxon>
        <taxon>Araneidae</taxon>
        <taxon>Araneus</taxon>
    </lineage>
</organism>
<evidence type="ECO:0000313" key="2">
    <source>
        <dbReference type="Proteomes" id="UP000499080"/>
    </source>
</evidence>
<keyword evidence="2" id="KW-1185">Reference proteome</keyword>
<dbReference type="Proteomes" id="UP000499080">
    <property type="component" value="Unassembled WGS sequence"/>
</dbReference>
<gene>
    <name evidence="1" type="ORF">AVEN_75627_1</name>
</gene>